<gene>
    <name evidence="4" type="ORF">MNBD_GAMMA02-741</name>
</gene>
<evidence type="ECO:0000259" key="2">
    <source>
        <dbReference type="Pfam" id="PF01627"/>
    </source>
</evidence>
<organism evidence="4">
    <name type="scientific">hydrothermal vent metagenome</name>
    <dbReference type="NCBI Taxonomy" id="652676"/>
    <lineage>
        <taxon>unclassified sequences</taxon>
        <taxon>metagenomes</taxon>
        <taxon>ecological metagenomes</taxon>
    </lineage>
</organism>
<dbReference type="AlphaFoldDB" id="A0A3B0W178"/>
<dbReference type="Pfam" id="PF26379">
    <property type="entry name" value="FimL_2nd"/>
    <property type="match status" value="1"/>
</dbReference>
<protein>
    <submittedName>
        <fullName evidence="4">Uncharacterized protein</fullName>
    </submittedName>
</protein>
<feature type="domain" description="HPt" evidence="2">
    <location>
        <begin position="12"/>
        <end position="108"/>
    </location>
</feature>
<evidence type="ECO:0000256" key="1">
    <source>
        <dbReference type="SAM" id="MobiDB-lite"/>
    </source>
</evidence>
<dbReference type="InterPro" id="IPR036641">
    <property type="entry name" value="HPT_dom_sf"/>
</dbReference>
<evidence type="ECO:0000313" key="4">
    <source>
        <dbReference type="EMBL" id="VAW44477.1"/>
    </source>
</evidence>
<sequence length="656" mass="72880">MSNIEQIDFSTLTWVKTELDETLNRAKEALKTYVEDTEDTNQLQFCVTYLHQIQGTLKMVELYGAAMVAEEMEWVAKDLIEGTVTDVDAAYEVLMQSILQLPDYLERIELGHKDVPIVLLPLVNDLRAVRSQKLLSESALFNPNLDLGVPERVLGNDISLKGNQLNTALLKIRSIYQIALLNWIKNDDDKGLNNMHLVISKLQMILSPGYLKQLFWAYSGLVEGLLNKDIDDNFAIKQIAGKVDHLIKELIDVSPHTKSSSRVLTRNMLYYIAISEDGGRIGQEIKSFFNLGQFIPDQEEIKHAEGSLSGKNRELLQTVADAINDDVLVVQESLDLFIRNKSAQVAELSPLLDNLKKIADTLGILGLGVARESVINHQNELQNLVEENQRPTDDQLLDVAKTLLMIESQLDDHIQSLGVIDELVKGDDNSIPKSEQKAILQTLAKESIINLQQIKSNFVAFIESPWDKNQVKDNPRLLNDIAGAMKILNLSDAGTHVDNIIGYVNSDILGSESKPSALQLEQLATVISTLEYYLENLDQGQRIRETLLSKVGQQIQALQHQASQDVEFNEQLAVEKAAAESESGSDSIDEEAEGSSSPADDEKSTAEESAVVKETAENSDVADEAVQQVDTSVESTLVVDFSGDVDDEIKEVFLEE</sequence>
<accession>A0A3B0W178</accession>
<evidence type="ECO:0000259" key="3">
    <source>
        <dbReference type="Pfam" id="PF26379"/>
    </source>
</evidence>
<feature type="domain" description="Scaffold protein FimL second" evidence="3">
    <location>
        <begin position="164"/>
        <end position="300"/>
    </location>
</feature>
<dbReference type="Pfam" id="PF01627">
    <property type="entry name" value="Hpt"/>
    <property type="match status" value="1"/>
</dbReference>
<dbReference type="InterPro" id="IPR008207">
    <property type="entry name" value="Sig_transdc_His_kin_Hpt_dom"/>
</dbReference>
<dbReference type="SUPFAM" id="SSF47226">
    <property type="entry name" value="Histidine-containing phosphotransfer domain, HPT domain"/>
    <property type="match status" value="2"/>
</dbReference>
<dbReference type="GO" id="GO:0000160">
    <property type="term" value="P:phosphorelay signal transduction system"/>
    <property type="evidence" value="ECO:0007669"/>
    <property type="project" value="InterPro"/>
</dbReference>
<feature type="non-terminal residue" evidence="4">
    <location>
        <position position="656"/>
    </location>
</feature>
<dbReference type="Gene3D" id="1.20.120.160">
    <property type="entry name" value="HPT domain"/>
    <property type="match status" value="1"/>
</dbReference>
<dbReference type="EMBL" id="UOFA01000119">
    <property type="protein sequence ID" value="VAW44477.1"/>
    <property type="molecule type" value="Genomic_DNA"/>
</dbReference>
<name>A0A3B0W178_9ZZZZ</name>
<reference evidence="4" key="1">
    <citation type="submission" date="2018-06" db="EMBL/GenBank/DDBJ databases">
        <authorList>
            <person name="Zhirakovskaya E."/>
        </authorList>
    </citation>
    <scope>NUCLEOTIDE SEQUENCE</scope>
</reference>
<feature type="region of interest" description="Disordered" evidence="1">
    <location>
        <begin position="575"/>
        <end position="633"/>
    </location>
</feature>
<feature type="compositionally biased region" description="Basic and acidic residues" evidence="1">
    <location>
        <begin position="600"/>
        <end position="616"/>
    </location>
</feature>
<proteinExistence type="predicted"/>
<dbReference type="InterPro" id="IPR058661">
    <property type="entry name" value="FimL_2nd"/>
</dbReference>